<dbReference type="CDD" id="cd09725">
    <property type="entry name" value="Cas2_I_II_III"/>
    <property type="match status" value="1"/>
</dbReference>
<organism evidence="10 11">
    <name type="scientific">Peptoniphilus asaccharolyticus DSM 20463</name>
    <dbReference type="NCBI Taxonomy" id="573058"/>
    <lineage>
        <taxon>Bacteria</taxon>
        <taxon>Bacillati</taxon>
        <taxon>Bacillota</taxon>
        <taxon>Tissierellia</taxon>
        <taxon>Tissierellales</taxon>
        <taxon>Peptoniphilaceae</taxon>
        <taxon>Peptoniphilus</taxon>
    </lineage>
</organism>
<evidence type="ECO:0000313" key="11">
    <source>
        <dbReference type="Proteomes" id="UP000192368"/>
    </source>
</evidence>
<dbReference type="PANTHER" id="PTHR34405">
    <property type="entry name" value="CRISPR-ASSOCIATED ENDORIBONUCLEASE CAS2"/>
    <property type="match status" value="1"/>
</dbReference>
<evidence type="ECO:0000256" key="4">
    <source>
        <dbReference type="ARBA" id="ARBA00022723"/>
    </source>
</evidence>
<accession>A0A1W1VN03</accession>
<evidence type="ECO:0000256" key="6">
    <source>
        <dbReference type="ARBA" id="ARBA00022801"/>
    </source>
</evidence>
<protein>
    <recommendedName>
        <fullName evidence="9">CRISPR-associated endoribonuclease Cas2</fullName>
        <ecNumber evidence="9">3.1.-.-</ecNumber>
    </recommendedName>
</protein>
<keyword evidence="4 9" id="KW-0479">Metal-binding</keyword>
<dbReference type="STRING" id="573058.SAMN00017477_2212"/>
<evidence type="ECO:0000256" key="9">
    <source>
        <dbReference type="HAMAP-Rule" id="MF_01471"/>
    </source>
</evidence>
<dbReference type="GO" id="GO:0043571">
    <property type="term" value="P:maintenance of CRISPR repeat elements"/>
    <property type="evidence" value="ECO:0007669"/>
    <property type="project" value="UniProtKB-UniRule"/>
</dbReference>
<dbReference type="Pfam" id="PF09827">
    <property type="entry name" value="CRISPR_Cas2"/>
    <property type="match status" value="1"/>
</dbReference>
<dbReference type="GO" id="GO:0004521">
    <property type="term" value="F:RNA endonuclease activity"/>
    <property type="evidence" value="ECO:0007669"/>
    <property type="project" value="InterPro"/>
</dbReference>
<evidence type="ECO:0000256" key="1">
    <source>
        <dbReference type="ARBA" id="ARBA00001946"/>
    </source>
</evidence>
<feature type="binding site" evidence="9">
    <location>
        <position position="8"/>
    </location>
    <ligand>
        <name>Mg(2+)</name>
        <dbReference type="ChEBI" id="CHEBI:18420"/>
        <note>catalytic</note>
    </ligand>
</feature>
<evidence type="ECO:0000256" key="5">
    <source>
        <dbReference type="ARBA" id="ARBA00022759"/>
    </source>
</evidence>
<dbReference type="NCBIfam" id="TIGR01573">
    <property type="entry name" value="cas2"/>
    <property type="match status" value="1"/>
</dbReference>
<evidence type="ECO:0000256" key="7">
    <source>
        <dbReference type="ARBA" id="ARBA00022842"/>
    </source>
</evidence>
<dbReference type="EC" id="3.1.-.-" evidence="9"/>
<reference evidence="11" key="1">
    <citation type="submission" date="2017-04" db="EMBL/GenBank/DDBJ databases">
        <authorList>
            <person name="Varghese N."/>
            <person name="Submissions S."/>
        </authorList>
    </citation>
    <scope>NUCLEOTIDE SEQUENCE [LARGE SCALE GENOMIC DNA]</scope>
    <source>
        <strain evidence="11">DSM 20463</strain>
    </source>
</reference>
<keyword evidence="11" id="KW-1185">Reference proteome</keyword>
<dbReference type="GO" id="GO:0046872">
    <property type="term" value="F:metal ion binding"/>
    <property type="evidence" value="ECO:0007669"/>
    <property type="project" value="UniProtKB-UniRule"/>
</dbReference>
<dbReference type="EMBL" id="FWWR01000017">
    <property type="protein sequence ID" value="SMB94334.1"/>
    <property type="molecule type" value="Genomic_DNA"/>
</dbReference>
<evidence type="ECO:0000256" key="8">
    <source>
        <dbReference type="ARBA" id="ARBA00023118"/>
    </source>
</evidence>
<proteinExistence type="inferred from homology"/>
<keyword evidence="7 9" id="KW-0460">Magnesium</keyword>
<evidence type="ECO:0000256" key="2">
    <source>
        <dbReference type="ARBA" id="ARBA00009959"/>
    </source>
</evidence>
<keyword evidence="6 9" id="KW-0378">Hydrolase</keyword>
<sequence length="92" mass="10714">MYIILVYDITLDEGGAKVSRNTFKICKKYLTHIQKSVFEGELGELQYVKLQKELSRNIRKDRDSVIVFHSNNSKWLKKDFLGVVDDATSQFI</sequence>
<keyword evidence="3 9" id="KW-0540">Nuclease</keyword>
<comment type="cofactor">
    <cofactor evidence="1 9">
        <name>Mg(2+)</name>
        <dbReference type="ChEBI" id="CHEBI:18420"/>
    </cofactor>
</comment>
<keyword evidence="5 9" id="KW-0255">Endonuclease</keyword>
<gene>
    <name evidence="9" type="primary">cas2</name>
    <name evidence="10" type="ORF">SAMN00017477_2212</name>
</gene>
<comment type="subunit">
    <text evidence="9">Homodimer, forms a heterotetramer with a Cas1 homodimer.</text>
</comment>
<dbReference type="OrthoDB" id="279819at2"/>
<evidence type="ECO:0000256" key="3">
    <source>
        <dbReference type="ARBA" id="ARBA00022722"/>
    </source>
</evidence>
<dbReference type="Gene3D" id="3.30.70.240">
    <property type="match status" value="1"/>
</dbReference>
<dbReference type="SUPFAM" id="SSF143430">
    <property type="entry name" value="TTP0101/SSO1404-like"/>
    <property type="match status" value="1"/>
</dbReference>
<dbReference type="Proteomes" id="UP000192368">
    <property type="component" value="Unassembled WGS sequence"/>
</dbReference>
<evidence type="ECO:0000313" key="10">
    <source>
        <dbReference type="EMBL" id="SMB94334.1"/>
    </source>
</evidence>
<keyword evidence="8 9" id="KW-0051">Antiviral defense</keyword>
<comment type="function">
    <text evidence="9">CRISPR (clustered regularly interspaced short palindromic repeat), is an adaptive immune system that provides protection against mobile genetic elements (viruses, transposable elements and conjugative plasmids). CRISPR clusters contain sequences complementary to antecedent mobile elements and target invading nucleic acids. CRISPR clusters are transcribed and processed into CRISPR RNA (crRNA). Functions as a ssRNA-specific endoribonuclease. Involved in the integration of spacer DNA into the CRISPR cassette.</text>
</comment>
<dbReference type="GO" id="GO:0051607">
    <property type="term" value="P:defense response to virus"/>
    <property type="evidence" value="ECO:0007669"/>
    <property type="project" value="UniProtKB-UniRule"/>
</dbReference>
<dbReference type="InterPro" id="IPR021127">
    <property type="entry name" value="CRISPR_associated_Cas2"/>
</dbReference>
<name>A0A1W1VN03_PEPAS</name>
<dbReference type="PANTHER" id="PTHR34405:SF1">
    <property type="entry name" value="CRISPR-ASSOCIATED ENDORIBONUCLEASE CAS2"/>
    <property type="match status" value="1"/>
</dbReference>
<comment type="similarity">
    <text evidence="2 9">Belongs to the CRISPR-associated endoribonuclease Cas2 protein family.</text>
</comment>
<dbReference type="RefSeq" id="WP_084231691.1">
    <property type="nucleotide sequence ID" value="NZ_FWWR01000017.1"/>
</dbReference>
<dbReference type="GO" id="GO:0016787">
    <property type="term" value="F:hydrolase activity"/>
    <property type="evidence" value="ECO:0007669"/>
    <property type="project" value="UniProtKB-KW"/>
</dbReference>
<dbReference type="HAMAP" id="MF_01471">
    <property type="entry name" value="Cas2"/>
    <property type="match status" value="1"/>
</dbReference>
<dbReference type="AlphaFoldDB" id="A0A1W1VN03"/>
<dbReference type="InterPro" id="IPR019199">
    <property type="entry name" value="Virulence_VapD/CRISPR_Cas2"/>
</dbReference>